<protein>
    <submittedName>
        <fullName evidence="1">Uncharacterized protein</fullName>
    </submittedName>
</protein>
<comment type="caution">
    <text evidence="1">The sequence shown here is derived from an EMBL/GenBank/DDBJ whole genome shotgun (WGS) entry which is preliminary data.</text>
</comment>
<reference evidence="1" key="1">
    <citation type="submission" date="2021-09" db="EMBL/GenBank/DDBJ databases">
        <authorList>
            <consortium name="AG Swart"/>
            <person name="Singh M."/>
            <person name="Singh A."/>
            <person name="Seah K."/>
            <person name="Emmerich C."/>
        </authorList>
    </citation>
    <scope>NUCLEOTIDE SEQUENCE</scope>
    <source>
        <strain evidence="1">ATCC30299</strain>
    </source>
</reference>
<evidence type="ECO:0000313" key="1">
    <source>
        <dbReference type="EMBL" id="CAG9316302.1"/>
    </source>
</evidence>
<proteinExistence type="predicted"/>
<dbReference type="EMBL" id="CAJZBQ010000015">
    <property type="protein sequence ID" value="CAG9316302.1"/>
    <property type="molecule type" value="Genomic_DNA"/>
</dbReference>
<accession>A0AAU9IT71</accession>
<dbReference type="Proteomes" id="UP001162131">
    <property type="component" value="Unassembled WGS sequence"/>
</dbReference>
<keyword evidence="2" id="KW-1185">Reference proteome</keyword>
<organism evidence="1 2">
    <name type="scientific">Blepharisma stoltei</name>
    <dbReference type="NCBI Taxonomy" id="1481888"/>
    <lineage>
        <taxon>Eukaryota</taxon>
        <taxon>Sar</taxon>
        <taxon>Alveolata</taxon>
        <taxon>Ciliophora</taxon>
        <taxon>Postciliodesmatophora</taxon>
        <taxon>Heterotrichea</taxon>
        <taxon>Heterotrichida</taxon>
        <taxon>Blepharismidae</taxon>
        <taxon>Blepharisma</taxon>
    </lineage>
</organism>
<gene>
    <name evidence="1" type="ORF">BSTOLATCC_MIC15908</name>
</gene>
<name>A0AAU9IT71_9CILI</name>
<evidence type="ECO:0000313" key="2">
    <source>
        <dbReference type="Proteomes" id="UP001162131"/>
    </source>
</evidence>
<dbReference type="AlphaFoldDB" id="A0AAU9IT71"/>
<sequence length="218" mass="26315">MRSDSKITEMWSDEEDAKYYDDYIENYKPSAEDCYGSDYGNYENYEDYEDYEHYEDYKDYEDYEDCEYCESEKEICAKYAWALHQEKEALDDGSHSKVCESVMTSENRVNRDGGKDRTEDCIDEVVTREKRIHKKLPARKWRNGKNGGRFDEPLKEEVVNMLRLFEIKNGVFCREIEEIWRNVKEVEKIEEKEEGWRKFVFLKIVEDDGDNWSCNRNK</sequence>